<reference evidence="2 3" key="1">
    <citation type="journal article" date="2016" name="Nat. Commun.">
        <title>Thousands of microbial genomes shed light on interconnected biogeochemical processes in an aquifer system.</title>
        <authorList>
            <person name="Anantharaman K."/>
            <person name="Brown C.T."/>
            <person name="Hug L.A."/>
            <person name="Sharon I."/>
            <person name="Castelle C.J."/>
            <person name="Probst A.J."/>
            <person name="Thomas B.C."/>
            <person name="Singh A."/>
            <person name="Wilkins M.J."/>
            <person name="Karaoz U."/>
            <person name="Brodie E.L."/>
            <person name="Williams K.H."/>
            <person name="Hubbard S.S."/>
            <person name="Banfield J.F."/>
        </authorList>
    </citation>
    <scope>NUCLEOTIDE SEQUENCE [LARGE SCALE GENOMIC DNA]</scope>
    <source>
        <strain evidence="3">RIFCSPLOWO2_12_FULL_64_10</strain>
    </source>
</reference>
<organism evidence="2 3">
    <name type="scientific">Handelsmanbacteria sp. (strain RIFCSPLOWO2_12_FULL_64_10)</name>
    <dbReference type="NCBI Taxonomy" id="1817868"/>
    <lineage>
        <taxon>Bacteria</taxon>
        <taxon>Candidatus Handelsmaniibacteriota</taxon>
    </lineage>
</organism>
<proteinExistence type="predicted"/>
<dbReference type="EMBL" id="MFKF01000047">
    <property type="protein sequence ID" value="OGG56121.1"/>
    <property type="molecule type" value="Genomic_DNA"/>
</dbReference>
<feature type="transmembrane region" description="Helical" evidence="1">
    <location>
        <begin position="20"/>
        <end position="42"/>
    </location>
</feature>
<gene>
    <name evidence="2" type="ORF">A3F84_28705</name>
</gene>
<protein>
    <submittedName>
        <fullName evidence="2">Uncharacterized protein</fullName>
    </submittedName>
</protein>
<sequence>MQTLKEVLSRQEERQNLRNVGICVLLILALVLVSFGVVHVHFFPHRRAVESPEGLVSREPRTYP</sequence>
<keyword evidence="1" id="KW-1133">Transmembrane helix</keyword>
<keyword evidence="1" id="KW-0812">Transmembrane</keyword>
<name>A0A1F6D472_HANXR</name>
<evidence type="ECO:0000256" key="1">
    <source>
        <dbReference type="SAM" id="Phobius"/>
    </source>
</evidence>
<dbReference type="Proteomes" id="UP000178606">
    <property type="component" value="Unassembled WGS sequence"/>
</dbReference>
<evidence type="ECO:0000313" key="3">
    <source>
        <dbReference type="Proteomes" id="UP000178606"/>
    </source>
</evidence>
<keyword evidence="1" id="KW-0472">Membrane</keyword>
<accession>A0A1F6D472</accession>
<dbReference type="AlphaFoldDB" id="A0A1F6D472"/>
<evidence type="ECO:0000313" key="2">
    <source>
        <dbReference type="EMBL" id="OGG56121.1"/>
    </source>
</evidence>
<comment type="caution">
    <text evidence="2">The sequence shown here is derived from an EMBL/GenBank/DDBJ whole genome shotgun (WGS) entry which is preliminary data.</text>
</comment>